<evidence type="ECO:0000313" key="3">
    <source>
        <dbReference type="Proteomes" id="UP000680714"/>
    </source>
</evidence>
<dbReference type="PANTHER" id="PTHR34595">
    <property type="entry name" value="BLR5612 PROTEIN"/>
    <property type="match status" value="1"/>
</dbReference>
<feature type="domain" description="DUF403" evidence="1">
    <location>
        <begin position="1"/>
        <end position="305"/>
    </location>
</feature>
<dbReference type="Pfam" id="PF04168">
    <property type="entry name" value="Alpha-E"/>
    <property type="match status" value="1"/>
</dbReference>
<dbReference type="InterPro" id="IPR051680">
    <property type="entry name" value="ATP-dep_Glu-Cys_Ligase-2"/>
</dbReference>
<organism evidence="2 3">
    <name type="scientific">Magnetospirillum sulfuroxidans</name>
    <dbReference type="NCBI Taxonomy" id="611300"/>
    <lineage>
        <taxon>Bacteria</taxon>
        <taxon>Pseudomonadati</taxon>
        <taxon>Pseudomonadota</taxon>
        <taxon>Alphaproteobacteria</taxon>
        <taxon>Rhodospirillales</taxon>
        <taxon>Rhodospirillaceae</taxon>
        <taxon>Magnetospirillum</taxon>
    </lineage>
</organism>
<gene>
    <name evidence="2" type="ORF">KEC16_18255</name>
</gene>
<evidence type="ECO:0000259" key="1">
    <source>
        <dbReference type="Pfam" id="PF04168"/>
    </source>
</evidence>
<reference evidence="2 3" key="1">
    <citation type="submission" date="2021-04" db="EMBL/GenBank/DDBJ databases">
        <title>Magnetospirillum sulfuroxidans sp. nov., a facultative chemolithoautotrophic sulfur-oxidizing alphaproteobacterium isolated from freshwater sediment and proposals for Paramagetospirillum gen. nov., and Magnetospirillaceae fam. nov.</title>
        <authorList>
            <person name="Koziaeva V."/>
            <person name="Geelhoed J.S."/>
            <person name="Sorokin D.Y."/>
            <person name="Grouzdev D.S."/>
        </authorList>
    </citation>
    <scope>NUCLEOTIDE SEQUENCE [LARGE SCALE GENOMIC DNA]</scope>
    <source>
        <strain evidence="2 3">J10</strain>
    </source>
</reference>
<comment type="caution">
    <text evidence="2">The sequence shown here is derived from an EMBL/GenBank/DDBJ whole genome shotgun (WGS) entry which is preliminary data.</text>
</comment>
<accession>A0ABS5IGW7</accession>
<dbReference type="PANTHER" id="PTHR34595:SF7">
    <property type="entry name" value="SLL1039 PROTEIN"/>
    <property type="match status" value="1"/>
</dbReference>
<sequence>MLSRTAEHLYWMSRYVERAENIARFLDVANRTALSSSGDRAAFWRSVLSIAGGEKAFNARYGEASAVNVVSFTVLDSTNPSSIYAALRAARENAHAVRSVIPNELWEAMNATWLEVKCMDGPRLREQGLIAFCEWVRERSHLFRGIVDGVMLRDEPYHFLRLGTALERADNTARLIGVPLGGFSPSGAASDPFGHVHWAVVLRSVSALKAYRTVYHDEPKQSNALDMLILRDDMPRSLMSCLGSALKSLEALGPDLECTRMVGAAQARLHWGRMDELLEEGLNAFIAGFITANNHISARLHEDFLMNA</sequence>
<proteinExistence type="predicted"/>
<dbReference type="InterPro" id="IPR007296">
    <property type="entry name" value="DUF403"/>
</dbReference>
<dbReference type="Proteomes" id="UP000680714">
    <property type="component" value="Unassembled WGS sequence"/>
</dbReference>
<protein>
    <submittedName>
        <fullName evidence="2">Alpha-E domain-containing protein</fullName>
    </submittedName>
</protein>
<evidence type="ECO:0000313" key="2">
    <source>
        <dbReference type="EMBL" id="MBR9973675.1"/>
    </source>
</evidence>
<name>A0ABS5IGW7_9PROT</name>
<keyword evidence="3" id="KW-1185">Reference proteome</keyword>
<dbReference type="EMBL" id="JAGTUF010000028">
    <property type="protein sequence ID" value="MBR9973675.1"/>
    <property type="molecule type" value="Genomic_DNA"/>
</dbReference>
<dbReference type="RefSeq" id="WP_211551634.1">
    <property type="nucleotide sequence ID" value="NZ_JAGTUF010000028.1"/>
</dbReference>